<dbReference type="AlphaFoldDB" id="A0A845APN7"/>
<proteinExistence type="predicted"/>
<reference evidence="3 5" key="1">
    <citation type="submission" date="2019-12" db="EMBL/GenBank/DDBJ databases">
        <title>Genomic-based taxomic classification of the family Erythrobacteraceae.</title>
        <authorList>
            <person name="Xu L."/>
        </authorList>
    </citation>
    <scope>NUCLEOTIDE SEQUENCE [LARGE SCALE GENOMIC DNA]</scope>
    <source>
        <strain evidence="3 5">JCM 16677</strain>
    </source>
</reference>
<dbReference type="Proteomes" id="UP000446786">
    <property type="component" value="Unassembled WGS sequence"/>
</dbReference>
<dbReference type="GO" id="GO:0004475">
    <property type="term" value="F:mannose-1-phosphate guanylyltransferase (GTP) activity"/>
    <property type="evidence" value="ECO:0007669"/>
    <property type="project" value="InterPro"/>
</dbReference>
<dbReference type="InterPro" id="IPR051161">
    <property type="entry name" value="Mannose-6P_isomerase_type2"/>
</dbReference>
<dbReference type="Pfam" id="PF22640">
    <property type="entry name" value="ManC_GMP_beta-helix"/>
    <property type="match status" value="1"/>
</dbReference>
<evidence type="ECO:0000259" key="2">
    <source>
        <dbReference type="Pfam" id="PF22640"/>
    </source>
</evidence>
<dbReference type="InterPro" id="IPR054566">
    <property type="entry name" value="ManC/GMP-like_b-helix"/>
</dbReference>
<dbReference type="PANTHER" id="PTHR46390:SF1">
    <property type="entry name" value="MANNOSE-1-PHOSPHATE GUANYLYLTRANSFERASE"/>
    <property type="match status" value="1"/>
</dbReference>
<evidence type="ECO:0000313" key="5">
    <source>
        <dbReference type="Proteomes" id="UP000446786"/>
    </source>
</evidence>
<dbReference type="InterPro" id="IPR005835">
    <property type="entry name" value="NTP_transferase_dom"/>
</dbReference>
<protein>
    <submittedName>
        <fullName evidence="3">NTP transferase domain-containing protein</fullName>
    </submittedName>
</protein>
<accession>A0A845APN7</accession>
<keyword evidence="3" id="KW-0808">Transferase</keyword>
<dbReference type="EMBL" id="WTYE01000001">
    <property type="protein sequence ID" value="MXP33625.1"/>
    <property type="molecule type" value="Genomic_DNA"/>
</dbReference>
<dbReference type="Gene3D" id="3.90.550.10">
    <property type="entry name" value="Spore Coat Polysaccharide Biosynthesis Protein SpsA, Chain A"/>
    <property type="match status" value="1"/>
</dbReference>
<organism evidence="3 5">
    <name type="scientific">Parerythrobacter jejuensis</name>
    <dbReference type="NCBI Taxonomy" id="795812"/>
    <lineage>
        <taxon>Bacteria</taxon>
        <taxon>Pseudomonadati</taxon>
        <taxon>Pseudomonadota</taxon>
        <taxon>Alphaproteobacteria</taxon>
        <taxon>Sphingomonadales</taxon>
        <taxon>Erythrobacteraceae</taxon>
        <taxon>Parerythrobacter</taxon>
    </lineage>
</organism>
<evidence type="ECO:0000313" key="4">
    <source>
        <dbReference type="EMBL" id="MXP33625.1"/>
    </source>
</evidence>
<dbReference type="GO" id="GO:0009298">
    <property type="term" value="P:GDP-mannose biosynthetic process"/>
    <property type="evidence" value="ECO:0007669"/>
    <property type="project" value="TreeGrafter"/>
</dbReference>
<feature type="domain" description="Nucleotidyl transferase" evidence="1">
    <location>
        <begin position="7"/>
        <end position="277"/>
    </location>
</feature>
<dbReference type="Pfam" id="PF00483">
    <property type="entry name" value="NTP_transferase"/>
    <property type="match status" value="1"/>
</dbReference>
<name>A0A845APN7_9SPHN</name>
<keyword evidence="5" id="KW-1185">Reference proteome</keyword>
<dbReference type="InterPro" id="IPR029044">
    <property type="entry name" value="Nucleotide-diphossugar_trans"/>
</dbReference>
<gene>
    <name evidence="3" type="ORF">GRI94_03400</name>
    <name evidence="4" type="ORF">GRI94_17490</name>
</gene>
<dbReference type="CDD" id="cd02509">
    <property type="entry name" value="GDP-M1P_Guanylyltransferase"/>
    <property type="match status" value="1"/>
</dbReference>
<dbReference type="SUPFAM" id="SSF159283">
    <property type="entry name" value="Guanosine diphospho-D-mannose pyrophosphorylase/mannose-6-phosphate isomerase linker domain"/>
    <property type="match status" value="1"/>
</dbReference>
<comment type="caution">
    <text evidence="3">The sequence shown here is derived from an EMBL/GenBank/DDBJ whole genome shotgun (WGS) entry which is preliminary data.</text>
</comment>
<dbReference type="InterPro" id="IPR049577">
    <property type="entry name" value="GMPP_N"/>
</dbReference>
<evidence type="ECO:0000259" key="1">
    <source>
        <dbReference type="Pfam" id="PF00483"/>
    </source>
</evidence>
<sequence length="340" mass="35845">MTELIHPVILCGGGGTRLWPRSRPDLPKPFLPLLGERSLFQQTLDRVQDTTIFAGATVVAGTGHMALIRAQADAALGLGLIAEPMGRNTAPAIALAAHLLPADAVMLVCPSDHYIADTDAFVAAAQSGATLARDGFLVSLGITADRPETGYGYIKRGEPAGAGYRVDRFVEKPDSDTARKFLADGSYSWNGGIFLFTASRFLEELTQHRPAMARQIEIAVQQGETTDGIFRPDEKAFAAIEGDSIDYAVMEPTGRAAMVPVSMGWSDIGNWQALAEARGGASRGPHDLIDAGNIVVDSDGPRVSVVGLDNLIVVVDGNEVLVTTPEGAQKVGKLPGAQGT</sequence>
<dbReference type="RefSeq" id="WP_160778367.1">
    <property type="nucleotide sequence ID" value="NZ_BAAAZF010000001.1"/>
</dbReference>
<dbReference type="SUPFAM" id="SSF53448">
    <property type="entry name" value="Nucleotide-diphospho-sugar transferases"/>
    <property type="match status" value="1"/>
</dbReference>
<feature type="domain" description="MannoseP isomerase/GMP-like beta-helix" evidence="2">
    <location>
        <begin position="288"/>
        <end position="333"/>
    </location>
</feature>
<dbReference type="OrthoDB" id="9806359at2"/>
<evidence type="ECO:0000313" key="3">
    <source>
        <dbReference type="EMBL" id="MXP30865.1"/>
    </source>
</evidence>
<dbReference type="EMBL" id="WTYE01000001">
    <property type="protein sequence ID" value="MXP30865.1"/>
    <property type="molecule type" value="Genomic_DNA"/>
</dbReference>
<dbReference type="PANTHER" id="PTHR46390">
    <property type="entry name" value="MANNOSE-1-PHOSPHATE GUANYLYLTRANSFERASE"/>
    <property type="match status" value="1"/>
</dbReference>